<dbReference type="AlphaFoldDB" id="A0A4R8FRA8"/>
<evidence type="ECO:0000256" key="1">
    <source>
        <dbReference type="SAM" id="Phobius"/>
    </source>
</evidence>
<keyword evidence="1" id="KW-1133">Transmembrane helix</keyword>
<dbReference type="RefSeq" id="WP_134017932.1">
    <property type="nucleotide sequence ID" value="NZ_SOEC01000008.1"/>
</dbReference>
<keyword evidence="1" id="KW-0812">Transmembrane</keyword>
<dbReference type="EMBL" id="SOEC01000008">
    <property type="protein sequence ID" value="TDX29089.1"/>
    <property type="molecule type" value="Genomic_DNA"/>
</dbReference>
<evidence type="ECO:0000313" key="2">
    <source>
        <dbReference type="EMBL" id="TDX29089.1"/>
    </source>
</evidence>
<feature type="transmembrane region" description="Helical" evidence="1">
    <location>
        <begin position="36"/>
        <end position="66"/>
    </location>
</feature>
<dbReference type="OrthoDB" id="6174472at2"/>
<gene>
    <name evidence="2" type="ORF">DFO67_108133</name>
</gene>
<sequence>MDWNTIGPVLMTLPLFGLMVMTVMPRDWQNLQGWLIVSFVAIPGLLLVICFPPLVFGLLFFAGVFANRKR</sequence>
<evidence type="ECO:0000313" key="3">
    <source>
        <dbReference type="Proteomes" id="UP000294489"/>
    </source>
</evidence>
<accession>A0A4R8FRA8</accession>
<feature type="transmembrane region" description="Helical" evidence="1">
    <location>
        <begin position="6"/>
        <end position="24"/>
    </location>
</feature>
<organism evidence="2 3">
    <name type="scientific">Modicisalibacter xianhensis</name>
    <dbReference type="NCBI Taxonomy" id="442341"/>
    <lineage>
        <taxon>Bacteria</taxon>
        <taxon>Pseudomonadati</taxon>
        <taxon>Pseudomonadota</taxon>
        <taxon>Gammaproteobacteria</taxon>
        <taxon>Oceanospirillales</taxon>
        <taxon>Halomonadaceae</taxon>
        <taxon>Modicisalibacter</taxon>
    </lineage>
</organism>
<name>A0A4R8FRA8_9GAMM</name>
<keyword evidence="1" id="KW-0472">Membrane</keyword>
<protein>
    <submittedName>
        <fullName evidence="2">Uncharacterized protein</fullName>
    </submittedName>
</protein>
<comment type="caution">
    <text evidence="2">The sequence shown here is derived from an EMBL/GenBank/DDBJ whole genome shotgun (WGS) entry which is preliminary data.</text>
</comment>
<reference evidence="2 3" key="1">
    <citation type="submission" date="2019-03" db="EMBL/GenBank/DDBJ databases">
        <title>Freshwater and sediment microbial communities from various areas in North America, analyzing microbe dynamics in response to fracking.</title>
        <authorList>
            <person name="Lamendella R."/>
        </authorList>
    </citation>
    <scope>NUCLEOTIDE SEQUENCE [LARGE SCALE GENOMIC DNA]</scope>
    <source>
        <strain evidence="2 3">6_TX</strain>
    </source>
</reference>
<proteinExistence type="predicted"/>
<dbReference type="Proteomes" id="UP000294489">
    <property type="component" value="Unassembled WGS sequence"/>
</dbReference>